<evidence type="ECO:0000256" key="1">
    <source>
        <dbReference type="ARBA" id="ARBA00001946"/>
    </source>
</evidence>
<evidence type="ECO:0000256" key="6">
    <source>
        <dbReference type="ARBA" id="ARBA00022679"/>
    </source>
</evidence>
<organism evidence="15 16">
    <name type="scientific">Acrobeloides nanus</name>
    <dbReference type="NCBI Taxonomy" id="290746"/>
    <lineage>
        <taxon>Eukaryota</taxon>
        <taxon>Metazoa</taxon>
        <taxon>Ecdysozoa</taxon>
        <taxon>Nematoda</taxon>
        <taxon>Chromadorea</taxon>
        <taxon>Rhabditida</taxon>
        <taxon>Tylenchina</taxon>
        <taxon>Cephalobomorpha</taxon>
        <taxon>Cephaloboidea</taxon>
        <taxon>Cephalobidae</taxon>
        <taxon>Acrobeloides</taxon>
    </lineage>
</organism>
<dbReference type="GO" id="GO:0005965">
    <property type="term" value="C:protein farnesyltransferase complex"/>
    <property type="evidence" value="ECO:0007669"/>
    <property type="project" value="TreeGrafter"/>
</dbReference>
<keyword evidence="6" id="KW-0808">Transferase</keyword>
<dbReference type="InterPro" id="IPR002088">
    <property type="entry name" value="Prenyl_trans_a"/>
</dbReference>
<evidence type="ECO:0000256" key="12">
    <source>
        <dbReference type="ARBA" id="ARBA00043086"/>
    </source>
</evidence>
<evidence type="ECO:0000313" key="15">
    <source>
        <dbReference type="Proteomes" id="UP000887540"/>
    </source>
</evidence>
<dbReference type="GO" id="GO:0004662">
    <property type="term" value="F:CAAX-protein geranylgeranyltransferase activity"/>
    <property type="evidence" value="ECO:0007669"/>
    <property type="project" value="UniProtKB-EC"/>
</dbReference>
<dbReference type="GO" id="GO:0004660">
    <property type="term" value="F:protein farnesyltransferase activity"/>
    <property type="evidence" value="ECO:0007669"/>
    <property type="project" value="UniProtKB-EC"/>
</dbReference>
<dbReference type="WBParaSite" id="ACRNAN_scaffold4711.g20138.t1">
    <property type="protein sequence ID" value="ACRNAN_scaffold4711.g20138.t1"/>
    <property type="gene ID" value="ACRNAN_scaffold4711.g20138"/>
</dbReference>
<dbReference type="PROSITE" id="PS51147">
    <property type="entry name" value="PFTA"/>
    <property type="match status" value="4"/>
</dbReference>
<dbReference type="AlphaFoldDB" id="A0A914E0P3"/>
<sequence>MAEEAETLVTSSPLYKDRSEWKDIKPIYFTEDEEGAVKIAVSDAFRDAFAYLRAILQINEYSDRALELTTTCTQLNPANYTVWQFRRNVLKALEKDISEELRFCEETIFENPKNYQVWHHRRVLVEWLKDGSKELDFTQEILLDDAKNYHAWQHRQWVVDNFNYFNQAELDFSLKMLCDDLRNNSAWNYRFFIVSRLSNHLKDSEVIGQEVKFCLQCIKKVPGNERYRDNEIANREKSSHLLSFMVDIILELLEKKQDVKENMDRAIELLEELKIIDPIRRKYWSYQELLVQNLASSAS</sequence>
<dbReference type="EC" id="2.5.1.59" evidence="3"/>
<dbReference type="EC" id="2.5.1.58" evidence="4"/>
<comment type="similarity">
    <text evidence="2">Belongs to the protein prenyltransferase subunit alpha family.</text>
</comment>
<evidence type="ECO:0000256" key="11">
    <source>
        <dbReference type="ARBA" id="ARBA00042436"/>
    </source>
</evidence>
<evidence type="ECO:0000256" key="3">
    <source>
        <dbReference type="ARBA" id="ARBA00012700"/>
    </source>
</evidence>
<evidence type="ECO:0000256" key="7">
    <source>
        <dbReference type="ARBA" id="ARBA00022737"/>
    </source>
</evidence>
<evidence type="ECO:0000256" key="14">
    <source>
        <dbReference type="SAM" id="Coils"/>
    </source>
</evidence>
<dbReference type="PANTHER" id="PTHR11129">
    <property type="entry name" value="PROTEIN FARNESYLTRANSFERASE ALPHA SUBUNIT/RAB GERANYLGERANYL TRANSFERASE ALPHA SUBUNIT"/>
    <property type="match status" value="1"/>
</dbReference>
<dbReference type="Pfam" id="PF01239">
    <property type="entry name" value="PPTA"/>
    <property type="match status" value="4"/>
</dbReference>
<evidence type="ECO:0000256" key="8">
    <source>
        <dbReference type="ARBA" id="ARBA00022842"/>
    </source>
</evidence>
<dbReference type="SUPFAM" id="SSF48439">
    <property type="entry name" value="Protein prenylyltransferase"/>
    <property type="match status" value="1"/>
</dbReference>
<evidence type="ECO:0000256" key="9">
    <source>
        <dbReference type="ARBA" id="ARBA00040965"/>
    </source>
</evidence>
<protein>
    <recommendedName>
        <fullName evidence="9">Protein farnesyltransferase/geranylgeranyltransferase type-1 subunit alpha</fullName>
        <ecNumber evidence="4">2.5.1.58</ecNumber>
        <ecNumber evidence="3">2.5.1.59</ecNumber>
    </recommendedName>
    <alternativeName>
        <fullName evidence="12">CAAX farnesyltransferase subunit alpha</fullName>
    </alternativeName>
    <alternativeName>
        <fullName evidence="11">FTase-alpha</fullName>
    </alternativeName>
    <alternativeName>
        <fullName evidence="10">Ras proteins prenyltransferase subunit alpha</fullName>
    </alternativeName>
    <alternativeName>
        <fullName evidence="13">Type I protein geranyl-geranyltransferase subunit alpha</fullName>
    </alternativeName>
</protein>
<keyword evidence="7" id="KW-0677">Repeat</keyword>
<dbReference type="Gene3D" id="1.25.40.120">
    <property type="entry name" value="Protein prenylyltransferase"/>
    <property type="match status" value="1"/>
</dbReference>
<evidence type="ECO:0000256" key="2">
    <source>
        <dbReference type="ARBA" id="ARBA00006734"/>
    </source>
</evidence>
<comment type="cofactor">
    <cofactor evidence="1">
        <name>Mg(2+)</name>
        <dbReference type="ChEBI" id="CHEBI:18420"/>
    </cofactor>
</comment>
<dbReference type="GO" id="GO:0005953">
    <property type="term" value="C:CAAX-protein geranylgeranyltransferase complex"/>
    <property type="evidence" value="ECO:0007669"/>
    <property type="project" value="TreeGrafter"/>
</dbReference>
<evidence type="ECO:0000313" key="16">
    <source>
        <dbReference type="WBParaSite" id="ACRNAN_scaffold4711.g20138.t1"/>
    </source>
</evidence>
<reference evidence="16" key="1">
    <citation type="submission" date="2022-11" db="UniProtKB">
        <authorList>
            <consortium name="WormBaseParasite"/>
        </authorList>
    </citation>
    <scope>IDENTIFICATION</scope>
</reference>
<keyword evidence="8" id="KW-0460">Magnesium</keyword>
<dbReference type="Proteomes" id="UP000887540">
    <property type="component" value="Unplaced"/>
</dbReference>
<evidence type="ECO:0000256" key="5">
    <source>
        <dbReference type="ARBA" id="ARBA00022602"/>
    </source>
</evidence>
<accession>A0A914E0P3</accession>
<feature type="coiled-coil region" evidence="14">
    <location>
        <begin position="249"/>
        <end position="276"/>
    </location>
</feature>
<dbReference type="PANTHER" id="PTHR11129:SF1">
    <property type="entry name" value="PROTEIN FARNESYLTRANSFERASE_GERANYLGERANYLTRANSFERASE TYPE-1 SUBUNIT ALPHA"/>
    <property type="match status" value="1"/>
</dbReference>
<keyword evidence="14" id="KW-0175">Coiled coil</keyword>
<proteinExistence type="inferred from homology"/>
<evidence type="ECO:0000256" key="4">
    <source>
        <dbReference type="ARBA" id="ARBA00012702"/>
    </source>
</evidence>
<evidence type="ECO:0000256" key="13">
    <source>
        <dbReference type="ARBA" id="ARBA00043219"/>
    </source>
</evidence>
<keyword evidence="15" id="KW-1185">Reference proteome</keyword>
<evidence type="ECO:0000256" key="10">
    <source>
        <dbReference type="ARBA" id="ARBA00041392"/>
    </source>
</evidence>
<keyword evidence="5" id="KW-0637">Prenyltransferase</keyword>
<name>A0A914E0P3_9BILA</name>